<evidence type="ECO:0000313" key="1">
    <source>
        <dbReference type="EMBL" id="WPX71873.1"/>
    </source>
</evidence>
<evidence type="ECO:0000313" key="2">
    <source>
        <dbReference type="Proteomes" id="UP001325248"/>
    </source>
</evidence>
<organism evidence="1 2">
    <name type="scientific">Blautia producta</name>
    <dbReference type="NCBI Taxonomy" id="33035"/>
    <lineage>
        <taxon>Bacteria</taxon>
        <taxon>Bacillati</taxon>
        <taxon>Bacillota</taxon>
        <taxon>Clostridia</taxon>
        <taxon>Lachnospirales</taxon>
        <taxon>Lachnospiraceae</taxon>
        <taxon>Blautia</taxon>
    </lineage>
</organism>
<accession>A0ABZ0U4H0</accession>
<gene>
    <name evidence="1" type="ORF">BLCOC_01970</name>
</gene>
<dbReference type="EMBL" id="CP136422">
    <property type="protein sequence ID" value="WPX71873.1"/>
    <property type="molecule type" value="Genomic_DNA"/>
</dbReference>
<dbReference type="Proteomes" id="UP001325248">
    <property type="component" value="Chromosome"/>
</dbReference>
<sequence length="68" mass="7830">MKQHILLEKAYTYDNVSHELKPEGCSYDRICGLWRVDSTGEVMMMSNFAQKPETKKCDVETGEDQKGE</sequence>
<protein>
    <submittedName>
        <fullName evidence="1">Uncharacterized protein</fullName>
    </submittedName>
</protein>
<keyword evidence="2" id="KW-1185">Reference proteome</keyword>
<name>A0ABZ0U4H0_9FIRM</name>
<proteinExistence type="predicted"/>
<reference evidence="1" key="1">
    <citation type="submission" date="2023-10" db="EMBL/GenBank/DDBJ databases">
        <title>Genome sequence of Blautia coccoides DSM 935.</title>
        <authorList>
            <person name="Boeer T."/>
            <person name="Bengelsdorf F.R."/>
            <person name="Daniel R."/>
            <person name="Poehlein A."/>
        </authorList>
    </citation>
    <scope>NUCLEOTIDE SEQUENCE [LARGE SCALE GENOMIC DNA]</scope>
    <source>
        <strain evidence="1">DSM 935</strain>
    </source>
</reference>